<dbReference type="CDD" id="cd16922">
    <property type="entry name" value="HATPase_EvgS-ArcB-TorS-like"/>
    <property type="match status" value="1"/>
</dbReference>
<dbReference type="InterPro" id="IPR003661">
    <property type="entry name" value="HisK_dim/P_dom"/>
</dbReference>
<name>A0A9W6IZI1_9HYPH</name>
<dbReference type="InterPro" id="IPR000014">
    <property type="entry name" value="PAS"/>
</dbReference>
<evidence type="ECO:0000256" key="3">
    <source>
        <dbReference type="ARBA" id="ARBA00022553"/>
    </source>
</evidence>
<keyword evidence="3" id="KW-0597">Phosphoprotein</keyword>
<feature type="transmembrane region" description="Helical" evidence="7">
    <location>
        <begin position="36"/>
        <end position="56"/>
    </location>
</feature>
<comment type="caution">
    <text evidence="9">The sequence shown here is derived from an EMBL/GenBank/DDBJ whole genome shotgun (WGS) entry which is preliminary data.</text>
</comment>
<dbReference type="FunFam" id="3.30.565.10:FF:000006">
    <property type="entry name" value="Sensor histidine kinase WalK"/>
    <property type="match status" value="1"/>
</dbReference>
<feature type="transmembrane region" description="Helical" evidence="7">
    <location>
        <begin position="94"/>
        <end position="120"/>
    </location>
</feature>
<evidence type="ECO:0000256" key="1">
    <source>
        <dbReference type="ARBA" id="ARBA00000085"/>
    </source>
</evidence>
<accession>A0A9W6IZI1</accession>
<dbReference type="PANTHER" id="PTHR43047:SF63">
    <property type="entry name" value="HISTIDINE KINASE"/>
    <property type="match status" value="1"/>
</dbReference>
<dbReference type="NCBIfam" id="TIGR00229">
    <property type="entry name" value="sensory_box"/>
    <property type="match status" value="1"/>
</dbReference>
<dbReference type="PRINTS" id="PR00344">
    <property type="entry name" value="BCTRLSENSOR"/>
</dbReference>
<dbReference type="InterPro" id="IPR035965">
    <property type="entry name" value="PAS-like_dom_sf"/>
</dbReference>
<dbReference type="RefSeq" id="WP_271166958.1">
    <property type="nucleotide sequence ID" value="NZ_BSFI01000002.1"/>
</dbReference>
<dbReference type="PANTHER" id="PTHR43047">
    <property type="entry name" value="TWO-COMPONENT HISTIDINE PROTEIN KINASE"/>
    <property type="match status" value="1"/>
</dbReference>
<feature type="region of interest" description="Disordered" evidence="6">
    <location>
        <begin position="569"/>
        <end position="590"/>
    </location>
</feature>
<reference evidence="9" key="1">
    <citation type="journal article" date="2014" name="Int. J. Syst. Evol. Microbiol.">
        <title>Complete genome sequence of Corynebacterium casei LMG S-19264T (=DSM 44701T), isolated from a smear-ripened cheese.</title>
        <authorList>
            <consortium name="US DOE Joint Genome Institute (JGI-PGF)"/>
            <person name="Walter F."/>
            <person name="Albersmeier A."/>
            <person name="Kalinowski J."/>
            <person name="Ruckert C."/>
        </authorList>
    </citation>
    <scope>NUCLEOTIDE SEQUENCE</scope>
    <source>
        <strain evidence="9">VKM B-2347</strain>
    </source>
</reference>
<keyword evidence="10" id="KW-1185">Reference proteome</keyword>
<dbReference type="SMART" id="SM00091">
    <property type="entry name" value="PAS"/>
    <property type="match status" value="1"/>
</dbReference>
<dbReference type="InterPro" id="IPR036890">
    <property type="entry name" value="HATPase_C_sf"/>
</dbReference>
<gene>
    <name evidence="9" type="ORF">GCM10008179_03320</name>
</gene>
<keyword evidence="4" id="KW-0808">Transferase</keyword>
<proteinExistence type="predicted"/>
<dbReference type="GO" id="GO:0009927">
    <property type="term" value="F:histidine phosphotransfer kinase activity"/>
    <property type="evidence" value="ECO:0007669"/>
    <property type="project" value="TreeGrafter"/>
</dbReference>
<feature type="transmembrane region" description="Helical" evidence="7">
    <location>
        <begin position="63"/>
        <end position="82"/>
    </location>
</feature>
<feature type="transmembrane region" description="Helical" evidence="7">
    <location>
        <begin position="167"/>
        <end position="189"/>
    </location>
</feature>
<keyword evidence="7" id="KW-0812">Transmembrane</keyword>
<evidence type="ECO:0000256" key="2">
    <source>
        <dbReference type="ARBA" id="ARBA00012438"/>
    </source>
</evidence>
<dbReference type="SMART" id="SM00387">
    <property type="entry name" value="HATPase_c"/>
    <property type="match status" value="1"/>
</dbReference>
<evidence type="ECO:0000313" key="9">
    <source>
        <dbReference type="EMBL" id="GLK66694.1"/>
    </source>
</evidence>
<sequence length="590" mass="61496">MLQFAKVLALAEQVAGRVHATAEADPVDALRHRGFIAAHLVLGVAPFAVIPALLAFGLAPQGLGFAAFAWPVVPILIALGLARTGDLTRACLQSAVAFAGIAAIVAATTGGLFSLATPWLALPLIEAALSGSRRAIRDAAIVALTAVAGLACLSLSGVALGAPLGPLGGMIAALYAATLAIRAAALIGAGERSDRDARALAQLFAGSVRDLVTRHAASGAATFVSPAAQTLLGVSARELMEHGLLARVHIADRPAYLRTLAGAAGEVEPVAVEIRLRAEPALGQAPRFVWAEMRARRLQGDGAGAGVVAVFRDVTDRKAHEEELVAARVEADRASLAKTRFLANMSHELRTPLNAIIGFSEILSDEQLCRLAPERRADYAALIHKSGAHLLEVVNSILDMAKIESGAFAILAEPCEIEPVVDHCVSLMALKAEAAGVRLSAHVAPDAPMIQADRRALTQILLNLVANAIKFTPRDGEVDVEVQARAGAIALIVRDTGVGIAPEHIARLGEAFFQADPSYRRRHEGSGLGLSVVRGLVALHRGEMTVESTLGHGTRVAVVLPLDCREPGSKHAAQSVSAPPDTSAMVRLRA</sequence>
<dbReference type="SUPFAM" id="SSF47384">
    <property type="entry name" value="Homodimeric domain of signal transducing histidine kinase"/>
    <property type="match status" value="1"/>
</dbReference>
<dbReference type="GO" id="GO:0000155">
    <property type="term" value="F:phosphorelay sensor kinase activity"/>
    <property type="evidence" value="ECO:0007669"/>
    <property type="project" value="InterPro"/>
</dbReference>
<dbReference type="Gene3D" id="3.30.565.10">
    <property type="entry name" value="Histidine kinase-like ATPase, C-terminal domain"/>
    <property type="match status" value="1"/>
</dbReference>
<dbReference type="AlphaFoldDB" id="A0A9W6IZI1"/>
<evidence type="ECO:0000256" key="7">
    <source>
        <dbReference type="SAM" id="Phobius"/>
    </source>
</evidence>
<comment type="catalytic activity">
    <reaction evidence="1">
        <text>ATP + protein L-histidine = ADP + protein N-phospho-L-histidine.</text>
        <dbReference type="EC" id="2.7.13.3"/>
    </reaction>
</comment>
<evidence type="ECO:0000256" key="6">
    <source>
        <dbReference type="SAM" id="MobiDB-lite"/>
    </source>
</evidence>
<dbReference type="SMART" id="SM00388">
    <property type="entry name" value="HisKA"/>
    <property type="match status" value="1"/>
</dbReference>
<evidence type="ECO:0000313" key="10">
    <source>
        <dbReference type="Proteomes" id="UP001143372"/>
    </source>
</evidence>
<reference evidence="9" key="2">
    <citation type="submission" date="2023-01" db="EMBL/GenBank/DDBJ databases">
        <authorList>
            <person name="Sun Q."/>
            <person name="Evtushenko L."/>
        </authorList>
    </citation>
    <scope>NUCLEOTIDE SEQUENCE</scope>
    <source>
        <strain evidence="9">VKM B-2347</strain>
    </source>
</reference>
<dbReference type="GO" id="GO:0005886">
    <property type="term" value="C:plasma membrane"/>
    <property type="evidence" value="ECO:0007669"/>
    <property type="project" value="TreeGrafter"/>
</dbReference>
<dbReference type="InterPro" id="IPR005467">
    <property type="entry name" value="His_kinase_dom"/>
</dbReference>
<feature type="domain" description="Histidine kinase" evidence="8">
    <location>
        <begin position="344"/>
        <end position="564"/>
    </location>
</feature>
<feature type="transmembrane region" description="Helical" evidence="7">
    <location>
        <begin position="141"/>
        <end position="161"/>
    </location>
</feature>
<dbReference type="InterPro" id="IPR036097">
    <property type="entry name" value="HisK_dim/P_sf"/>
</dbReference>
<dbReference type="EC" id="2.7.13.3" evidence="2"/>
<dbReference type="Pfam" id="PF00512">
    <property type="entry name" value="HisKA"/>
    <property type="match status" value="1"/>
</dbReference>
<dbReference type="CDD" id="cd00082">
    <property type="entry name" value="HisKA"/>
    <property type="match status" value="1"/>
</dbReference>
<dbReference type="Gene3D" id="3.30.450.20">
    <property type="entry name" value="PAS domain"/>
    <property type="match status" value="1"/>
</dbReference>
<dbReference type="InterPro" id="IPR004358">
    <property type="entry name" value="Sig_transdc_His_kin-like_C"/>
</dbReference>
<keyword evidence="7" id="KW-0472">Membrane</keyword>
<keyword evidence="5 9" id="KW-0418">Kinase</keyword>
<keyword evidence="7" id="KW-1133">Transmembrane helix</keyword>
<evidence type="ECO:0000256" key="4">
    <source>
        <dbReference type="ARBA" id="ARBA00022679"/>
    </source>
</evidence>
<dbReference type="EMBL" id="BSFI01000002">
    <property type="protein sequence ID" value="GLK66694.1"/>
    <property type="molecule type" value="Genomic_DNA"/>
</dbReference>
<organism evidence="9 10">
    <name type="scientific">Hansschlegelia plantiphila</name>
    <dbReference type="NCBI Taxonomy" id="374655"/>
    <lineage>
        <taxon>Bacteria</taxon>
        <taxon>Pseudomonadati</taxon>
        <taxon>Pseudomonadota</taxon>
        <taxon>Alphaproteobacteria</taxon>
        <taxon>Hyphomicrobiales</taxon>
        <taxon>Methylopilaceae</taxon>
        <taxon>Hansschlegelia</taxon>
    </lineage>
</organism>
<dbReference type="CDD" id="cd00130">
    <property type="entry name" value="PAS"/>
    <property type="match status" value="1"/>
</dbReference>
<dbReference type="PROSITE" id="PS50109">
    <property type="entry name" value="HIS_KIN"/>
    <property type="match status" value="1"/>
</dbReference>
<evidence type="ECO:0000259" key="8">
    <source>
        <dbReference type="PROSITE" id="PS50109"/>
    </source>
</evidence>
<dbReference type="Proteomes" id="UP001143372">
    <property type="component" value="Unassembled WGS sequence"/>
</dbReference>
<dbReference type="InterPro" id="IPR003594">
    <property type="entry name" value="HATPase_dom"/>
</dbReference>
<dbReference type="Pfam" id="PF02518">
    <property type="entry name" value="HATPase_c"/>
    <property type="match status" value="1"/>
</dbReference>
<protein>
    <recommendedName>
        <fullName evidence="2">histidine kinase</fullName>
        <ecNumber evidence="2">2.7.13.3</ecNumber>
    </recommendedName>
</protein>
<dbReference type="Gene3D" id="1.10.287.130">
    <property type="match status" value="1"/>
</dbReference>
<dbReference type="SUPFAM" id="SSF55785">
    <property type="entry name" value="PYP-like sensor domain (PAS domain)"/>
    <property type="match status" value="1"/>
</dbReference>
<dbReference type="SUPFAM" id="SSF55874">
    <property type="entry name" value="ATPase domain of HSP90 chaperone/DNA topoisomerase II/histidine kinase"/>
    <property type="match status" value="1"/>
</dbReference>
<evidence type="ECO:0000256" key="5">
    <source>
        <dbReference type="ARBA" id="ARBA00022777"/>
    </source>
</evidence>